<keyword evidence="3" id="KW-1015">Disulfide bond</keyword>
<dbReference type="SUPFAM" id="SSF57625">
    <property type="entry name" value="Invertebrate chitin-binding proteins"/>
    <property type="match status" value="1"/>
</dbReference>
<name>A0ABM4D333_HYDVU</name>
<dbReference type="Gene3D" id="2.170.140.10">
    <property type="entry name" value="Chitin binding domain"/>
    <property type="match status" value="1"/>
</dbReference>
<keyword evidence="11" id="KW-1185">Reference proteome</keyword>
<evidence type="ECO:0000256" key="4">
    <source>
        <dbReference type="ARBA" id="ARBA00023295"/>
    </source>
</evidence>
<dbReference type="Gene3D" id="3.20.20.80">
    <property type="entry name" value="Glycosidases"/>
    <property type="match status" value="1"/>
</dbReference>
<sequence>MVLKVAFILLAFFYFCEIEGAKNHKLVVYWGQNAVYNLKKERQFWEKDLRHFCMNTRYDTIVLAFMHVFFDARQKDSMPGMNFAFHCETSMNADYPFLYRCPEIEAGIKECQSRGKQVLMSLGGASGSYGFQNDAQATKFANTVYHLLLEGDQLNNIRPFGSAVLDGVDLDIEGGTSIGYSAFVRELYKLTRNKKKKYIIAAAPQCPFPDSFLGPSPGKAFQDVPTMIDEIYIQFYNNYCHTGDAKEFYPNFAQWINYSSKNNGPMIYIGVPSHERAAYGNGFWRTPAEMAAIYQKVKDEPRFGGFMFWDASFDQNNIIGGRPYSEHIVDIMKGGSVIPSGSPVTSKSPATKTNAPITTSSSKTTTTPNPTKPGSTSCNGLKDGIYAHPTDCTKFFQCHGGNSYVKSCSSGLKFNSVKLICDWPENVTC</sequence>
<feature type="signal peptide" evidence="8">
    <location>
        <begin position="1"/>
        <end position="20"/>
    </location>
</feature>
<feature type="domain" description="Chitin-binding type-2" evidence="9">
    <location>
        <begin position="375"/>
        <end position="429"/>
    </location>
</feature>
<dbReference type="PROSITE" id="PS01095">
    <property type="entry name" value="GH18_1"/>
    <property type="match status" value="1"/>
</dbReference>
<dbReference type="Pfam" id="PF00704">
    <property type="entry name" value="Glyco_hydro_18"/>
    <property type="match status" value="1"/>
</dbReference>
<dbReference type="InterPro" id="IPR050542">
    <property type="entry name" value="Glycosyl_Hydrlase18_Chitinase"/>
</dbReference>
<dbReference type="Proteomes" id="UP001652625">
    <property type="component" value="Chromosome 12"/>
</dbReference>
<evidence type="ECO:0000256" key="5">
    <source>
        <dbReference type="RuleBase" id="RU000489"/>
    </source>
</evidence>
<dbReference type="Pfam" id="PF01607">
    <property type="entry name" value="CBM_14"/>
    <property type="match status" value="1"/>
</dbReference>
<evidence type="ECO:0000256" key="1">
    <source>
        <dbReference type="ARBA" id="ARBA00012729"/>
    </source>
</evidence>
<dbReference type="PANTHER" id="PTHR45708">
    <property type="entry name" value="ENDOCHITINASE"/>
    <property type="match status" value="1"/>
</dbReference>
<dbReference type="InterPro" id="IPR036508">
    <property type="entry name" value="Chitin-bd_dom_sf"/>
</dbReference>
<dbReference type="PROSITE" id="PS50940">
    <property type="entry name" value="CHIT_BIND_II"/>
    <property type="match status" value="1"/>
</dbReference>
<gene>
    <name evidence="12" type="primary">LOC100212823</name>
</gene>
<dbReference type="PROSITE" id="PS51910">
    <property type="entry name" value="GH18_2"/>
    <property type="match status" value="1"/>
</dbReference>
<dbReference type="SUPFAM" id="SSF51445">
    <property type="entry name" value="(Trans)glycosidases"/>
    <property type="match status" value="1"/>
</dbReference>
<feature type="domain" description="GH18" evidence="10">
    <location>
        <begin position="24"/>
        <end position="335"/>
    </location>
</feature>
<dbReference type="GeneID" id="100212823"/>
<feature type="region of interest" description="Disordered" evidence="7">
    <location>
        <begin position="340"/>
        <end position="378"/>
    </location>
</feature>
<reference evidence="12" key="1">
    <citation type="submission" date="2025-08" db="UniProtKB">
        <authorList>
            <consortium name="RefSeq"/>
        </authorList>
    </citation>
    <scope>IDENTIFICATION</scope>
</reference>
<organism evidence="11 12">
    <name type="scientific">Hydra vulgaris</name>
    <name type="common">Hydra</name>
    <name type="synonym">Hydra attenuata</name>
    <dbReference type="NCBI Taxonomy" id="6087"/>
    <lineage>
        <taxon>Eukaryota</taxon>
        <taxon>Metazoa</taxon>
        <taxon>Cnidaria</taxon>
        <taxon>Hydrozoa</taxon>
        <taxon>Hydroidolina</taxon>
        <taxon>Anthoathecata</taxon>
        <taxon>Aplanulata</taxon>
        <taxon>Hydridae</taxon>
        <taxon>Hydra</taxon>
    </lineage>
</organism>
<evidence type="ECO:0000256" key="3">
    <source>
        <dbReference type="ARBA" id="ARBA00023157"/>
    </source>
</evidence>
<evidence type="ECO:0000313" key="11">
    <source>
        <dbReference type="Proteomes" id="UP001652625"/>
    </source>
</evidence>
<feature type="chain" id="PRO_5046102723" description="chitinase" evidence="8">
    <location>
        <begin position="21"/>
        <end position="429"/>
    </location>
</feature>
<proteinExistence type="inferred from homology"/>
<keyword evidence="4 5" id="KW-0326">Glycosidase</keyword>
<feature type="compositionally biased region" description="Polar residues" evidence="7">
    <location>
        <begin position="342"/>
        <end position="357"/>
    </location>
</feature>
<evidence type="ECO:0000256" key="8">
    <source>
        <dbReference type="SAM" id="SignalP"/>
    </source>
</evidence>
<dbReference type="InterPro" id="IPR017853">
    <property type="entry name" value="GH"/>
</dbReference>
<comment type="similarity">
    <text evidence="6">Belongs to the glycosyl hydrolase 18 family.</text>
</comment>
<evidence type="ECO:0000256" key="6">
    <source>
        <dbReference type="RuleBase" id="RU004453"/>
    </source>
</evidence>
<accession>A0ABM4D333</accession>
<keyword evidence="8" id="KW-0732">Signal</keyword>
<dbReference type="InterPro" id="IPR001579">
    <property type="entry name" value="Glyco_hydro_18_chit_AS"/>
</dbReference>
<keyword evidence="2 5" id="KW-0378">Hydrolase</keyword>
<dbReference type="InterPro" id="IPR002557">
    <property type="entry name" value="Chitin-bd_dom"/>
</dbReference>
<protein>
    <recommendedName>
        <fullName evidence="1">chitinase</fullName>
        <ecNumber evidence="1">3.2.1.14</ecNumber>
    </recommendedName>
</protein>
<feature type="compositionally biased region" description="Low complexity" evidence="7">
    <location>
        <begin position="358"/>
        <end position="377"/>
    </location>
</feature>
<dbReference type="SMART" id="SM00494">
    <property type="entry name" value="ChtBD2"/>
    <property type="match status" value="1"/>
</dbReference>
<evidence type="ECO:0000313" key="12">
    <source>
        <dbReference type="RefSeq" id="XP_065668673.1"/>
    </source>
</evidence>
<dbReference type="RefSeq" id="XP_065668673.1">
    <property type="nucleotide sequence ID" value="XM_065812601.1"/>
</dbReference>
<evidence type="ECO:0000256" key="2">
    <source>
        <dbReference type="ARBA" id="ARBA00022801"/>
    </source>
</evidence>
<evidence type="ECO:0000259" key="9">
    <source>
        <dbReference type="PROSITE" id="PS50940"/>
    </source>
</evidence>
<dbReference type="EC" id="3.2.1.14" evidence="1"/>
<evidence type="ECO:0000256" key="7">
    <source>
        <dbReference type="SAM" id="MobiDB-lite"/>
    </source>
</evidence>
<dbReference type="InterPro" id="IPR001223">
    <property type="entry name" value="Glyco_hydro18_cat"/>
</dbReference>
<evidence type="ECO:0000259" key="10">
    <source>
        <dbReference type="PROSITE" id="PS51910"/>
    </source>
</evidence>
<dbReference type="PANTHER" id="PTHR45708:SF49">
    <property type="entry name" value="ENDOCHITINASE"/>
    <property type="match status" value="1"/>
</dbReference>